<dbReference type="InterPro" id="IPR013201">
    <property type="entry name" value="Prot_inhib_I29"/>
</dbReference>
<gene>
    <name evidence="2" type="ORF">HID58_051888</name>
</gene>
<keyword evidence="3" id="KW-1185">Reference proteome</keyword>
<reference evidence="2 3" key="1">
    <citation type="submission" date="2021-05" db="EMBL/GenBank/DDBJ databases">
        <title>Genome Assembly of Synthetic Allotetraploid Brassica napus Reveals Homoeologous Exchanges between Subgenomes.</title>
        <authorList>
            <person name="Davis J.T."/>
        </authorList>
    </citation>
    <scope>NUCLEOTIDE SEQUENCE [LARGE SCALE GENOMIC DNA]</scope>
    <source>
        <strain evidence="3">cv. Da-Ae</strain>
        <tissue evidence="2">Seedling</tissue>
    </source>
</reference>
<dbReference type="EMBL" id="JAGKQM010000013">
    <property type="protein sequence ID" value="KAH0889459.1"/>
    <property type="molecule type" value="Genomic_DNA"/>
</dbReference>
<organism evidence="2 3">
    <name type="scientific">Brassica napus</name>
    <name type="common">Rape</name>
    <dbReference type="NCBI Taxonomy" id="3708"/>
    <lineage>
        <taxon>Eukaryota</taxon>
        <taxon>Viridiplantae</taxon>
        <taxon>Streptophyta</taxon>
        <taxon>Embryophyta</taxon>
        <taxon>Tracheophyta</taxon>
        <taxon>Spermatophyta</taxon>
        <taxon>Magnoliopsida</taxon>
        <taxon>eudicotyledons</taxon>
        <taxon>Gunneridae</taxon>
        <taxon>Pentapetalae</taxon>
        <taxon>rosids</taxon>
        <taxon>malvids</taxon>
        <taxon>Brassicales</taxon>
        <taxon>Brassicaceae</taxon>
        <taxon>Brassiceae</taxon>
        <taxon>Brassica</taxon>
    </lineage>
</organism>
<evidence type="ECO:0000259" key="1">
    <source>
        <dbReference type="SMART" id="SM00848"/>
    </source>
</evidence>
<evidence type="ECO:0000313" key="2">
    <source>
        <dbReference type="EMBL" id="KAH0889459.1"/>
    </source>
</evidence>
<name>A0ABQ8AA87_BRANA</name>
<feature type="non-terminal residue" evidence="2">
    <location>
        <position position="1"/>
    </location>
</feature>
<dbReference type="Pfam" id="PF08246">
    <property type="entry name" value="Inhibitor_I29"/>
    <property type="match status" value="1"/>
</dbReference>
<dbReference type="Gene3D" id="1.10.287.2250">
    <property type="match status" value="1"/>
</dbReference>
<dbReference type="SUPFAM" id="SSF54001">
    <property type="entry name" value="Cysteine proteinases"/>
    <property type="match status" value="1"/>
</dbReference>
<evidence type="ECO:0000313" key="3">
    <source>
        <dbReference type="Proteomes" id="UP000824890"/>
    </source>
</evidence>
<dbReference type="SMART" id="SM00848">
    <property type="entry name" value="Inhibitor_I29"/>
    <property type="match status" value="1"/>
</dbReference>
<feature type="domain" description="Cathepsin propeptide inhibitor" evidence="1">
    <location>
        <begin position="37"/>
        <end position="84"/>
    </location>
</feature>
<protein>
    <recommendedName>
        <fullName evidence="1">Cathepsin propeptide inhibitor domain-containing protein</fullName>
    </recommendedName>
</protein>
<dbReference type="Proteomes" id="UP000824890">
    <property type="component" value="Unassembled WGS sequence"/>
</dbReference>
<accession>A0ABQ8AA87</accession>
<sequence>QNDIDHGLVHGFDHSFHEFQNLSSYFSYNTSHKLSMMSRFSRVYSDELEKQMRYTCLKRNFNKKGNTSYKLGINEFADSTNEEFIATHTGLSIRREQGLEE</sequence>
<comment type="caution">
    <text evidence="2">The sequence shown here is derived from an EMBL/GenBank/DDBJ whole genome shotgun (WGS) entry which is preliminary data.</text>
</comment>
<dbReference type="InterPro" id="IPR038765">
    <property type="entry name" value="Papain-like_cys_pep_sf"/>
</dbReference>
<proteinExistence type="predicted"/>